<evidence type="ECO:0000256" key="7">
    <source>
        <dbReference type="ARBA" id="ARBA00023114"/>
    </source>
</evidence>
<dbReference type="Pfam" id="PF02412">
    <property type="entry name" value="TSP_3"/>
    <property type="match status" value="2"/>
</dbReference>
<keyword evidence="5 11" id="KW-0732">Signal</keyword>
<evidence type="ECO:0000256" key="8">
    <source>
        <dbReference type="ARBA" id="ARBA00023136"/>
    </source>
</evidence>
<dbReference type="CDD" id="cd07185">
    <property type="entry name" value="OmpA_C-like"/>
    <property type="match status" value="1"/>
</dbReference>
<keyword evidence="3" id="KW-1134">Transmembrane beta strand</keyword>
<keyword evidence="2" id="KW-0813">Transport</keyword>
<sequence length="395" mass="43446">MNRKLLFTLFTFITLSAFAQEDSKYWSVGFGVSAIDVYPVGENSPQGDYFDEYFNVNDHWNLGLYVDVSKNLTSKLALGARATYTQLSKWGETNTVDRIPVDNLDYIGLDGSLKYTFLDNTVISPVIGIGGGYTWIEEGPFNTFSNAQGTDNLVGAGTLNGSLGLVFNLSDNISLKAESTYKHAFKDYLTKHFQHSVGFVYHIKEKKIIEKPDSDGDGVTDDMDLCPNVAGLVEYAGCADTDGDGYPDTLDKCPNQKGTDNGCPVPVVVEEEEETVPVVTVAPKEISSAIYFDFDSSELNNNAKEVLDILSQEAKDRSEVNIQVDGYADSIGSDNYNKSLSQKRINSVMDYLVSKGVDKSLFTTNNYGEENPAATNNTKEGRALNRRAKLKVTLK</sequence>
<keyword evidence="14" id="KW-1185">Reference proteome</keyword>
<evidence type="ECO:0000313" key="14">
    <source>
        <dbReference type="Proteomes" id="UP001149142"/>
    </source>
</evidence>
<reference evidence="13" key="1">
    <citation type="submission" date="2022-11" db="EMBL/GenBank/DDBJ databases">
        <title>Refractory cell wall polysaccharides provide important carbon source for microbial heterotrophs in the hadal ocean.</title>
        <authorList>
            <person name="Zhu X."/>
        </authorList>
    </citation>
    <scope>NUCLEOTIDE SEQUENCE</scope>
    <source>
        <strain evidence="13">MTRN7</strain>
    </source>
</reference>
<feature type="chain" id="PRO_5046350588" evidence="11">
    <location>
        <begin position="20"/>
        <end position="395"/>
    </location>
</feature>
<feature type="domain" description="OmpA-like" evidence="12">
    <location>
        <begin position="279"/>
        <end position="395"/>
    </location>
</feature>
<keyword evidence="4" id="KW-0812">Transmembrane</keyword>
<dbReference type="Proteomes" id="UP001149142">
    <property type="component" value="Unassembled WGS sequence"/>
</dbReference>
<dbReference type="EMBL" id="JAPFGC010000002">
    <property type="protein sequence ID" value="MDA0177784.1"/>
    <property type="molecule type" value="Genomic_DNA"/>
</dbReference>
<proteinExistence type="predicted"/>
<evidence type="ECO:0000256" key="9">
    <source>
        <dbReference type="ARBA" id="ARBA00023237"/>
    </source>
</evidence>
<evidence type="ECO:0000256" key="3">
    <source>
        <dbReference type="ARBA" id="ARBA00022452"/>
    </source>
</evidence>
<dbReference type="SUPFAM" id="SSF103647">
    <property type="entry name" value="TSP type-3 repeat"/>
    <property type="match status" value="1"/>
</dbReference>
<dbReference type="Pfam" id="PF00691">
    <property type="entry name" value="OmpA"/>
    <property type="match status" value="1"/>
</dbReference>
<comment type="subcellular location">
    <subcellularLocation>
        <location evidence="1">Cell outer membrane</location>
        <topology evidence="1">Multi-pass membrane protein</topology>
    </subcellularLocation>
</comment>
<dbReference type="SUPFAM" id="SSF56925">
    <property type="entry name" value="OMPA-like"/>
    <property type="match status" value="1"/>
</dbReference>
<organism evidence="13 14">
    <name type="scientific">Mesoflavibacter profundi</name>
    <dbReference type="NCBI Taxonomy" id="2708110"/>
    <lineage>
        <taxon>Bacteria</taxon>
        <taxon>Pseudomonadati</taxon>
        <taxon>Bacteroidota</taxon>
        <taxon>Flavobacteriia</taxon>
        <taxon>Flavobacteriales</taxon>
        <taxon>Flavobacteriaceae</taxon>
        <taxon>Mesoflavibacter</taxon>
    </lineage>
</organism>
<evidence type="ECO:0000313" key="13">
    <source>
        <dbReference type="EMBL" id="MDA0177784.1"/>
    </source>
</evidence>
<evidence type="ECO:0000256" key="10">
    <source>
        <dbReference type="PROSITE-ProRule" id="PRU00473"/>
    </source>
</evidence>
<dbReference type="InterPro" id="IPR003367">
    <property type="entry name" value="Thrombospondin_3-like_rpt"/>
</dbReference>
<dbReference type="InterPro" id="IPR036737">
    <property type="entry name" value="OmpA-like_sf"/>
</dbReference>
<name>A0ABT4S146_9FLAO</name>
<dbReference type="InterPro" id="IPR050330">
    <property type="entry name" value="Bact_OuterMem_StrucFunc"/>
</dbReference>
<feature type="signal peptide" evidence="11">
    <location>
        <begin position="1"/>
        <end position="19"/>
    </location>
</feature>
<dbReference type="InterPro" id="IPR028974">
    <property type="entry name" value="TSP_type-3_rpt"/>
</dbReference>
<dbReference type="PROSITE" id="PS51123">
    <property type="entry name" value="OMPA_2"/>
    <property type="match status" value="1"/>
</dbReference>
<evidence type="ECO:0000259" key="12">
    <source>
        <dbReference type="PROSITE" id="PS51123"/>
    </source>
</evidence>
<evidence type="ECO:0000256" key="4">
    <source>
        <dbReference type="ARBA" id="ARBA00022692"/>
    </source>
</evidence>
<comment type="caution">
    <text evidence="13">The sequence shown here is derived from an EMBL/GenBank/DDBJ whole genome shotgun (WGS) entry which is preliminary data.</text>
</comment>
<dbReference type="PANTHER" id="PTHR30329">
    <property type="entry name" value="STATOR ELEMENT OF FLAGELLAR MOTOR COMPLEX"/>
    <property type="match status" value="1"/>
</dbReference>
<dbReference type="Gene3D" id="2.40.160.20">
    <property type="match status" value="1"/>
</dbReference>
<evidence type="ECO:0000256" key="6">
    <source>
        <dbReference type="ARBA" id="ARBA00023065"/>
    </source>
</evidence>
<gene>
    <name evidence="13" type="ORF">OOZ35_09800</name>
</gene>
<dbReference type="PRINTS" id="PR01021">
    <property type="entry name" value="OMPADOMAIN"/>
</dbReference>
<dbReference type="PANTHER" id="PTHR30329:SF21">
    <property type="entry name" value="LIPOPROTEIN YIAD-RELATED"/>
    <property type="match status" value="1"/>
</dbReference>
<evidence type="ECO:0000256" key="11">
    <source>
        <dbReference type="SAM" id="SignalP"/>
    </source>
</evidence>
<protein>
    <submittedName>
        <fullName evidence="13">OmpA family protein</fullName>
    </submittedName>
</protein>
<dbReference type="RefSeq" id="WP_270005580.1">
    <property type="nucleotide sequence ID" value="NZ_JAPFGC010000002.1"/>
</dbReference>
<keyword evidence="8 10" id="KW-0472">Membrane</keyword>
<dbReference type="InterPro" id="IPR006665">
    <property type="entry name" value="OmpA-like"/>
</dbReference>
<keyword evidence="6" id="KW-0406">Ion transport</keyword>
<keyword evidence="7" id="KW-0626">Porin</keyword>
<accession>A0ABT4S146</accession>
<dbReference type="Gene3D" id="3.30.1330.60">
    <property type="entry name" value="OmpA-like domain"/>
    <property type="match status" value="1"/>
</dbReference>
<evidence type="ECO:0000256" key="2">
    <source>
        <dbReference type="ARBA" id="ARBA00022448"/>
    </source>
</evidence>
<dbReference type="Pfam" id="PF13505">
    <property type="entry name" value="OMP_b-brl"/>
    <property type="match status" value="1"/>
</dbReference>
<evidence type="ECO:0000256" key="1">
    <source>
        <dbReference type="ARBA" id="ARBA00004571"/>
    </source>
</evidence>
<dbReference type="InterPro" id="IPR006664">
    <property type="entry name" value="OMP_bac"/>
</dbReference>
<dbReference type="SUPFAM" id="SSF103088">
    <property type="entry name" value="OmpA-like"/>
    <property type="match status" value="1"/>
</dbReference>
<dbReference type="InterPro" id="IPR027385">
    <property type="entry name" value="Beta-barrel_OMP"/>
</dbReference>
<keyword evidence="9" id="KW-0998">Cell outer membrane</keyword>
<evidence type="ECO:0000256" key="5">
    <source>
        <dbReference type="ARBA" id="ARBA00022729"/>
    </source>
</evidence>
<dbReference type="InterPro" id="IPR011250">
    <property type="entry name" value="OMP/PagP_B-barrel"/>
</dbReference>